<evidence type="ECO:0000313" key="1">
    <source>
        <dbReference type="EMBL" id="UTC28265.1"/>
    </source>
</evidence>
<organism evidence="1 2">
    <name type="scientific">Brevundimonas phage vB_BpoS-Gurke</name>
    <dbReference type="NCBI Taxonomy" id="2948599"/>
    <lineage>
        <taxon>Viruses</taxon>
        <taxon>Duplodnaviria</taxon>
        <taxon>Heunggongvirae</taxon>
        <taxon>Uroviricota</taxon>
        <taxon>Caudoviricetes</taxon>
        <taxon>Jeanschmidtviridae</taxon>
        <taxon>Kikimoravirus</taxon>
        <taxon>Kikimoravirus gurke</taxon>
    </lineage>
</organism>
<gene>
    <name evidence="1" type="ORF">GURKE_02340</name>
</gene>
<name>A0A9E7SSR9_9CAUD</name>
<dbReference type="PANTHER" id="PTHR38432">
    <property type="entry name" value="TELA-LIKE PROTEIN SAOUHSC_01408"/>
    <property type="match status" value="1"/>
</dbReference>
<dbReference type="Proteomes" id="UP001055634">
    <property type="component" value="Segment"/>
</dbReference>
<dbReference type="PANTHER" id="PTHR38432:SF1">
    <property type="entry name" value="TELA-LIKE PROTEIN SAOUHSC_01408"/>
    <property type="match status" value="1"/>
</dbReference>
<accession>A0A9E7SSR9</accession>
<sequence length="340" mass="37231">MSSSPMFAKAETAQATPAPSVSAGALRPFTMTEIVEYGRSHSVAASSVSAKINSSARSGDIDEVGKALTALLTGAEKYDVKSLKGGSLFGLFKRTKRQLEAHYKTIDQQMNVLADDVEKQVQHFKMRVGDLQGLRTENRDRHAALGDAIVNASARIEWMEQNPPQVDPNDPMSASELQAWNNTITYARKRVDDLGRDQTMCVMIDSMIDMMINNTSQLVLKFGEIKGTTLPQLQMGFSLYIANMESEKGADYATAITDKNNEIMRQNADRLGMATVKVAGAMSRSSIDLATLQHTKDTLFKTGDELKRIATDTAQRLKAESPQIAQISQEVANRYIASAA</sequence>
<reference evidence="1" key="1">
    <citation type="submission" date="2022-04" db="EMBL/GenBank/DDBJ databases">
        <authorList>
            <person name="Friedrich I."/>
            <person name="Schneider D."/>
            <person name="Poehlein A."/>
            <person name="Hertel R."/>
            <person name="Daniel R."/>
        </authorList>
    </citation>
    <scope>NUCLEOTIDE SEQUENCE</scope>
</reference>
<keyword evidence="2" id="KW-1185">Reference proteome</keyword>
<dbReference type="Pfam" id="PF05816">
    <property type="entry name" value="TelA"/>
    <property type="match status" value="1"/>
</dbReference>
<proteinExistence type="predicted"/>
<protein>
    <submittedName>
        <fullName evidence="1">TelA-like protein</fullName>
    </submittedName>
</protein>
<evidence type="ECO:0000313" key="2">
    <source>
        <dbReference type="Proteomes" id="UP001055634"/>
    </source>
</evidence>
<dbReference type="InterPro" id="IPR008863">
    <property type="entry name" value="Toxic_anion-R_TelA"/>
</dbReference>
<dbReference type="EMBL" id="ON529850">
    <property type="protein sequence ID" value="UTC28265.1"/>
    <property type="molecule type" value="Genomic_DNA"/>
</dbReference>